<dbReference type="SUPFAM" id="SSF55073">
    <property type="entry name" value="Nucleotide cyclase"/>
    <property type="match status" value="1"/>
</dbReference>
<dbReference type="InterPro" id="IPR050697">
    <property type="entry name" value="Adenylyl/Guanylyl_Cyclase_3/4"/>
</dbReference>
<dbReference type="AlphaFoldDB" id="A0A6B2NV63"/>
<dbReference type="SUPFAM" id="SSF48452">
    <property type="entry name" value="TPR-like"/>
    <property type="match status" value="1"/>
</dbReference>
<dbReference type="RefSeq" id="WP_164132344.1">
    <property type="nucleotide sequence ID" value="NZ_JAAGOX010000054.1"/>
</dbReference>
<feature type="repeat" description="TPR" evidence="1">
    <location>
        <begin position="417"/>
        <end position="450"/>
    </location>
</feature>
<dbReference type="GO" id="GO:0035556">
    <property type="term" value="P:intracellular signal transduction"/>
    <property type="evidence" value="ECO:0007669"/>
    <property type="project" value="InterPro"/>
</dbReference>
<evidence type="ECO:0000259" key="2">
    <source>
        <dbReference type="PROSITE" id="PS50125"/>
    </source>
</evidence>
<sequence>MKRRLSTIMAADIVGYSAQMQRDETGTLDRTTRLTTLLQRTAARHNGRIFNRAGDGFFLEFSSPVAAVRCAYETQLHLAEPASRQSIGLELRIGLHLADVIVEGDDLLGDGVNIASRIEGLAEPGTVLLSGAVFDYAKRGAQLRFQKLGERPLKNIEHTVTLYTVIGELGMQSLGTAMIEEPRLPEPARSERLVNSIAVVPFRNLSSDPDQEYFAEGLTDDLITELARFPDVTVISRNASFGLKGIDANAPDIGRSLAARFCLEGGVRKLGSRVRISAHLTDTESNEQVWAERADCSMDELFDIQDDLVAKIVSCVAGQIERQAEALARRKRPKDLEAYECLIRGLSYHRLGGVTRENAEQALRWFDEALDRDPEFGRAYAWRACALATVSEWTGEDVWDELMRAGKRAIELDETDADSHRIVGSLAFYQSDFALAKYHFDRALTLNPSHAYVVGRTGELYNFLGDGKTALTYLERAKMLDPFLPEYCRELEAVAHYVQGDFETCYRVVGEFSRLTRRSAAYRAAAATQLNQPERTQTAARDLLMLDPQFDAEQFIQTEYYKDRDFAHLLRDRIRDALSTVSVRLAG</sequence>
<dbReference type="Pfam" id="PF00211">
    <property type="entry name" value="Guanylate_cyc"/>
    <property type="match status" value="1"/>
</dbReference>
<dbReference type="PANTHER" id="PTHR43081">
    <property type="entry name" value="ADENYLATE CYCLASE, TERMINAL-DIFFERENTIATION SPECIFIC-RELATED"/>
    <property type="match status" value="1"/>
</dbReference>
<dbReference type="Gene3D" id="1.25.40.10">
    <property type="entry name" value="Tetratricopeptide repeat domain"/>
    <property type="match status" value="1"/>
</dbReference>
<protein>
    <recommendedName>
        <fullName evidence="2">Guanylate cyclase domain-containing protein</fullName>
    </recommendedName>
</protein>
<comment type="caution">
    <text evidence="3">The sequence shown here is derived from an EMBL/GenBank/DDBJ whole genome shotgun (WGS) entry which is preliminary data.</text>
</comment>
<gene>
    <name evidence="3" type="ORF">G0P99_20490</name>
</gene>
<dbReference type="InterPro" id="IPR001054">
    <property type="entry name" value="A/G_cyclase"/>
</dbReference>
<dbReference type="InterPro" id="IPR019734">
    <property type="entry name" value="TPR_rpt"/>
</dbReference>
<accession>A0A6B2NV63</accession>
<dbReference type="GO" id="GO:0006171">
    <property type="term" value="P:cAMP biosynthetic process"/>
    <property type="evidence" value="ECO:0007669"/>
    <property type="project" value="TreeGrafter"/>
</dbReference>
<dbReference type="CDD" id="cd07302">
    <property type="entry name" value="CHD"/>
    <property type="match status" value="1"/>
</dbReference>
<dbReference type="InterPro" id="IPR029787">
    <property type="entry name" value="Nucleotide_cyclase"/>
</dbReference>
<proteinExistence type="predicted"/>
<reference evidence="3" key="1">
    <citation type="submission" date="2020-02" db="EMBL/GenBank/DDBJ databases">
        <title>Delineation of the pyrene-degrading pathway in Roseobacter clade bacteria by genomic analysis.</title>
        <authorList>
            <person name="Zhou H."/>
            <person name="Wang H."/>
        </authorList>
    </citation>
    <scope>NUCLEOTIDE SEQUENCE</scope>
    <source>
        <strain evidence="3">PrR005</strain>
    </source>
</reference>
<dbReference type="Gene3D" id="3.30.70.1230">
    <property type="entry name" value="Nucleotide cyclase"/>
    <property type="match status" value="1"/>
</dbReference>
<dbReference type="PANTHER" id="PTHR43081:SF19">
    <property type="entry name" value="PH-SENSITIVE ADENYLATE CYCLASE RV1264"/>
    <property type="match status" value="1"/>
</dbReference>
<dbReference type="GO" id="GO:0004016">
    <property type="term" value="F:adenylate cyclase activity"/>
    <property type="evidence" value="ECO:0007669"/>
    <property type="project" value="UniProtKB-ARBA"/>
</dbReference>
<keyword evidence="1" id="KW-0802">TPR repeat</keyword>
<name>A0A6B2NV63_9RHOB</name>
<evidence type="ECO:0000256" key="1">
    <source>
        <dbReference type="PROSITE-ProRule" id="PRU00339"/>
    </source>
</evidence>
<dbReference type="PROSITE" id="PS50125">
    <property type="entry name" value="GUANYLATE_CYCLASE_2"/>
    <property type="match status" value="1"/>
</dbReference>
<dbReference type="EMBL" id="JAAGOX010000054">
    <property type="protein sequence ID" value="NDW47328.1"/>
    <property type="molecule type" value="Genomic_DNA"/>
</dbReference>
<dbReference type="SMART" id="SM00028">
    <property type="entry name" value="TPR"/>
    <property type="match status" value="3"/>
</dbReference>
<dbReference type="PROSITE" id="PS50005">
    <property type="entry name" value="TPR"/>
    <property type="match status" value="1"/>
</dbReference>
<evidence type="ECO:0000313" key="3">
    <source>
        <dbReference type="EMBL" id="NDW47328.1"/>
    </source>
</evidence>
<organism evidence="3">
    <name type="scientific">Ruegeria sp. PrR005</name>
    <dbReference type="NCBI Taxonomy" id="2706882"/>
    <lineage>
        <taxon>Bacteria</taxon>
        <taxon>Pseudomonadati</taxon>
        <taxon>Pseudomonadota</taxon>
        <taxon>Alphaproteobacteria</taxon>
        <taxon>Rhodobacterales</taxon>
        <taxon>Roseobacteraceae</taxon>
        <taxon>Ruegeria</taxon>
    </lineage>
</organism>
<dbReference type="InterPro" id="IPR011990">
    <property type="entry name" value="TPR-like_helical_dom_sf"/>
</dbReference>
<dbReference type="Gene3D" id="3.40.50.10610">
    <property type="entry name" value="ABC-type transport auxiliary lipoprotein component"/>
    <property type="match status" value="1"/>
</dbReference>
<feature type="domain" description="Guanylate cyclase" evidence="2">
    <location>
        <begin position="7"/>
        <end position="119"/>
    </location>
</feature>